<protein>
    <submittedName>
        <fullName evidence="2">Uncharacterized protein</fullName>
    </submittedName>
</protein>
<comment type="caution">
    <text evidence="2">The sequence shown here is derived from an EMBL/GenBank/DDBJ whole genome shotgun (WGS) entry which is preliminary data.</text>
</comment>
<reference evidence="2" key="1">
    <citation type="submission" date="2020-05" db="EMBL/GenBank/DDBJ databases">
        <title>WGS assembly of Panicum virgatum.</title>
        <authorList>
            <person name="Lovell J.T."/>
            <person name="Jenkins J."/>
            <person name="Shu S."/>
            <person name="Juenger T.E."/>
            <person name="Schmutz J."/>
        </authorList>
    </citation>
    <scope>NUCLEOTIDE SEQUENCE</scope>
    <source>
        <strain evidence="2">AP13</strain>
    </source>
</reference>
<dbReference type="EMBL" id="CM029039">
    <property type="protein sequence ID" value="KAG2642439.1"/>
    <property type="molecule type" value="Genomic_DNA"/>
</dbReference>
<dbReference type="Proteomes" id="UP000823388">
    <property type="component" value="Chromosome 2K"/>
</dbReference>
<evidence type="ECO:0000313" key="3">
    <source>
        <dbReference type="Proteomes" id="UP000823388"/>
    </source>
</evidence>
<feature type="compositionally biased region" description="Low complexity" evidence="1">
    <location>
        <begin position="119"/>
        <end position="130"/>
    </location>
</feature>
<proteinExistence type="predicted"/>
<feature type="compositionally biased region" description="Pro residues" evidence="1">
    <location>
        <begin position="1"/>
        <end position="16"/>
    </location>
</feature>
<feature type="region of interest" description="Disordered" evidence="1">
    <location>
        <begin position="106"/>
        <end position="132"/>
    </location>
</feature>
<organism evidence="2 3">
    <name type="scientific">Panicum virgatum</name>
    <name type="common">Blackwell switchgrass</name>
    <dbReference type="NCBI Taxonomy" id="38727"/>
    <lineage>
        <taxon>Eukaryota</taxon>
        <taxon>Viridiplantae</taxon>
        <taxon>Streptophyta</taxon>
        <taxon>Embryophyta</taxon>
        <taxon>Tracheophyta</taxon>
        <taxon>Spermatophyta</taxon>
        <taxon>Magnoliopsida</taxon>
        <taxon>Liliopsida</taxon>
        <taxon>Poales</taxon>
        <taxon>Poaceae</taxon>
        <taxon>PACMAD clade</taxon>
        <taxon>Panicoideae</taxon>
        <taxon>Panicodae</taxon>
        <taxon>Paniceae</taxon>
        <taxon>Panicinae</taxon>
        <taxon>Panicum</taxon>
        <taxon>Panicum sect. Hiantes</taxon>
    </lineage>
</organism>
<evidence type="ECO:0000256" key="1">
    <source>
        <dbReference type="SAM" id="MobiDB-lite"/>
    </source>
</evidence>
<gene>
    <name evidence="2" type="ORF">PVAP13_2KG278300</name>
</gene>
<feature type="region of interest" description="Disordered" evidence="1">
    <location>
        <begin position="1"/>
        <end position="34"/>
    </location>
</feature>
<sequence length="215" mass="22102">MPPDSPSPSRPSPIPSPAGCRLPGGATQGPARPCRMAPQLLAPHATTVPAHLAGVHTCFALAATVPTPQADAAGAHRPRAPHQPSSSPVSTFSALAATMPVTQANAAGAAAAPSPPHRPSSSSTRCSRSAVQPVLSEIQRPGAAAGPSSTALQAFTSLSPFPCRTTVCGRPAGRVTFHKQGSKASTTWPTWILQELQLQLTASQVQHLVFKMQKQ</sequence>
<feature type="region of interest" description="Disordered" evidence="1">
    <location>
        <begin position="70"/>
        <end position="90"/>
    </location>
</feature>
<name>A0A8T0WH08_PANVG</name>
<accession>A0A8T0WH08</accession>
<evidence type="ECO:0000313" key="2">
    <source>
        <dbReference type="EMBL" id="KAG2642439.1"/>
    </source>
</evidence>
<keyword evidence="3" id="KW-1185">Reference proteome</keyword>
<dbReference type="AlphaFoldDB" id="A0A8T0WH08"/>